<organism evidence="3 4">
    <name type="scientific">Microbulbifer salipaludis</name>
    <dbReference type="NCBI Taxonomy" id="187980"/>
    <lineage>
        <taxon>Bacteria</taxon>
        <taxon>Pseudomonadati</taxon>
        <taxon>Pseudomonadota</taxon>
        <taxon>Gammaproteobacteria</taxon>
        <taxon>Cellvibrionales</taxon>
        <taxon>Microbulbiferaceae</taxon>
        <taxon>Microbulbifer</taxon>
    </lineage>
</organism>
<dbReference type="Gene3D" id="1.20.5.300">
    <property type="match status" value="1"/>
</dbReference>
<name>A0ABS3E7V4_9GAMM</name>
<keyword evidence="4" id="KW-1185">Reference proteome</keyword>
<reference evidence="3 4" key="1">
    <citation type="submission" date="2020-12" db="EMBL/GenBank/DDBJ databases">
        <title>Oil enriched cultivation method for isolating marine PHA-producing bacteria.</title>
        <authorList>
            <person name="Zheng W."/>
            <person name="Yu S."/>
            <person name="Huang Y."/>
        </authorList>
    </citation>
    <scope>NUCLEOTIDE SEQUENCE [LARGE SCALE GENOMIC DNA]</scope>
    <source>
        <strain evidence="3 4">SN0-2</strain>
    </source>
</reference>
<dbReference type="Proteomes" id="UP000664293">
    <property type="component" value="Unassembled WGS sequence"/>
</dbReference>
<gene>
    <name evidence="1" type="primary">slyX</name>
    <name evidence="3" type="ORF">JF535_11020</name>
</gene>
<comment type="similarity">
    <text evidence="1">Belongs to the SlyX family.</text>
</comment>
<protein>
    <recommendedName>
        <fullName evidence="1">Protein SlyX homolog</fullName>
    </recommendedName>
</protein>
<keyword evidence="2" id="KW-0175">Coiled coil</keyword>
<proteinExistence type="inferred from homology"/>
<evidence type="ECO:0000256" key="2">
    <source>
        <dbReference type="SAM" id="Coils"/>
    </source>
</evidence>
<evidence type="ECO:0000256" key="1">
    <source>
        <dbReference type="HAMAP-Rule" id="MF_00715"/>
    </source>
</evidence>
<dbReference type="PANTHER" id="PTHR36508">
    <property type="entry name" value="PROTEIN SLYX"/>
    <property type="match status" value="1"/>
</dbReference>
<accession>A0ABS3E7V4</accession>
<comment type="caution">
    <text evidence="3">The sequence shown here is derived from an EMBL/GenBank/DDBJ whole genome shotgun (WGS) entry which is preliminary data.</text>
</comment>
<sequence length="76" mass="8835">MSTDNQQPLAERIDELETRLAFQEDTLAQLNDVITVQDAQIRALVARVKEMTEKYQDLSFEVQKGMKPDEEKPPHY</sequence>
<feature type="coiled-coil region" evidence="2">
    <location>
        <begin position="13"/>
        <end position="61"/>
    </location>
</feature>
<dbReference type="EMBL" id="JAEKJR010000002">
    <property type="protein sequence ID" value="MBN8431382.1"/>
    <property type="molecule type" value="Genomic_DNA"/>
</dbReference>
<evidence type="ECO:0000313" key="3">
    <source>
        <dbReference type="EMBL" id="MBN8431382.1"/>
    </source>
</evidence>
<dbReference type="RefSeq" id="WP_207002037.1">
    <property type="nucleotide sequence ID" value="NZ_JAEKJR010000002.1"/>
</dbReference>
<dbReference type="InterPro" id="IPR007236">
    <property type="entry name" value="SlyX"/>
</dbReference>
<dbReference type="PANTHER" id="PTHR36508:SF1">
    <property type="entry name" value="PROTEIN SLYX"/>
    <property type="match status" value="1"/>
</dbReference>
<dbReference type="Pfam" id="PF04102">
    <property type="entry name" value="SlyX"/>
    <property type="match status" value="1"/>
</dbReference>
<evidence type="ECO:0000313" key="4">
    <source>
        <dbReference type="Proteomes" id="UP000664293"/>
    </source>
</evidence>
<dbReference type="HAMAP" id="MF_00715">
    <property type="entry name" value="SlyX"/>
    <property type="match status" value="1"/>
</dbReference>